<accession>A0AAI9UX85</accession>
<evidence type="ECO:0000313" key="2">
    <source>
        <dbReference type="EMBL" id="KAK1466467.1"/>
    </source>
</evidence>
<keyword evidence="3" id="KW-1185">Reference proteome</keyword>
<protein>
    <submittedName>
        <fullName evidence="2">Uncharacterized protein</fullName>
    </submittedName>
</protein>
<keyword evidence="1" id="KW-0732">Signal</keyword>
<name>A0AAI9UX85_9PEZI</name>
<evidence type="ECO:0000313" key="3">
    <source>
        <dbReference type="Proteomes" id="UP001239213"/>
    </source>
</evidence>
<organism evidence="2 3">
    <name type="scientific">Colletotrichum cuscutae</name>
    <dbReference type="NCBI Taxonomy" id="1209917"/>
    <lineage>
        <taxon>Eukaryota</taxon>
        <taxon>Fungi</taxon>
        <taxon>Dikarya</taxon>
        <taxon>Ascomycota</taxon>
        <taxon>Pezizomycotina</taxon>
        <taxon>Sordariomycetes</taxon>
        <taxon>Hypocreomycetidae</taxon>
        <taxon>Glomerellales</taxon>
        <taxon>Glomerellaceae</taxon>
        <taxon>Colletotrichum</taxon>
        <taxon>Colletotrichum acutatum species complex</taxon>
    </lineage>
</organism>
<proteinExistence type="predicted"/>
<dbReference type="AlphaFoldDB" id="A0AAI9UX85"/>
<feature type="chain" id="PRO_5042464541" evidence="1">
    <location>
        <begin position="18"/>
        <end position="154"/>
    </location>
</feature>
<sequence>MKFSVLILPVLASGITALYVPDKLVQAFLKDSSEGNCCNETPCFIGCPVEGVFRLELRKSNILTHSFDGSALLLNNENPHAKINGSPKGPRRGRCMEFFCGSLSSAEQTHWGEGGKSQEDRCLSLCCCFLEEKQSCSWYHRSPLNDEMTNETVL</sequence>
<comment type="caution">
    <text evidence="2">The sequence shown here is derived from an EMBL/GenBank/DDBJ whole genome shotgun (WGS) entry which is preliminary data.</text>
</comment>
<dbReference type="EMBL" id="MPDP01000260">
    <property type="protein sequence ID" value="KAK1466467.1"/>
    <property type="molecule type" value="Genomic_DNA"/>
</dbReference>
<gene>
    <name evidence="2" type="ORF">CCUS01_01317</name>
</gene>
<reference evidence="2" key="1">
    <citation type="submission" date="2016-11" db="EMBL/GenBank/DDBJ databases">
        <title>The genome sequence of Colletotrichum cuscutae.</title>
        <authorList>
            <person name="Baroncelli R."/>
        </authorList>
    </citation>
    <scope>NUCLEOTIDE SEQUENCE</scope>
    <source>
        <strain evidence="2">IMI 304802</strain>
    </source>
</reference>
<feature type="signal peptide" evidence="1">
    <location>
        <begin position="1"/>
        <end position="17"/>
    </location>
</feature>
<dbReference type="Proteomes" id="UP001239213">
    <property type="component" value="Unassembled WGS sequence"/>
</dbReference>
<evidence type="ECO:0000256" key="1">
    <source>
        <dbReference type="SAM" id="SignalP"/>
    </source>
</evidence>